<evidence type="ECO:0000256" key="1">
    <source>
        <dbReference type="SAM" id="SignalP"/>
    </source>
</evidence>
<comment type="caution">
    <text evidence="2">The sequence shown here is derived from an EMBL/GenBank/DDBJ whole genome shotgun (WGS) entry which is preliminary data.</text>
</comment>
<evidence type="ECO:0000313" key="3">
    <source>
        <dbReference type="Proteomes" id="UP001594288"/>
    </source>
</evidence>
<proteinExistence type="predicted"/>
<keyword evidence="1" id="KW-0732">Signal</keyword>
<feature type="signal peptide" evidence="1">
    <location>
        <begin position="1"/>
        <end position="18"/>
    </location>
</feature>
<sequence length="229" mass="24095">MKIVIALGLVLLASVAIASAPVPGTYKSESLTGGTFLDGRFSESYAGGAQGAEGNVMHVMSWDGASGALGTEWIIACPALDGTPVLISDTRDEYGTGMVVYQTFYTGGSLFLAASGPWGDEDYYGVFDYYSHETTFIFVMGTPYGYDTNATMSGSFDDYCLCFNIIANGSSVGAGTLAPGYPPYLDGDCMEGVVSAGEYGDAYDVTITIYECASGTEPTNWGSIKALYR</sequence>
<dbReference type="EMBL" id="JBHPEI010000057">
    <property type="protein sequence ID" value="MFC1800032.1"/>
    <property type="molecule type" value="Genomic_DNA"/>
</dbReference>
<keyword evidence="3" id="KW-1185">Reference proteome</keyword>
<evidence type="ECO:0000313" key="2">
    <source>
        <dbReference type="EMBL" id="MFC1800032.1"/>
    </source>
</evidence>
<reference evidence="2 3" key="1">
    <citation type="submission" date="2024-09" db="EMBL/GenBank/DDBJ databases">
        <authorList>
            <person name="D'Angelo T."/>
        </authorList>
    </citation>
    <scope>NUCLEOTIDE SEQUENCE [LARGE SCALE GENOMIC DNA]</scope>
    <source>
        <strain evidence="2">SAG AM-311-F02</strain>
    </source>
</reference>
<feature type="chain" id="PRO_5045572970" evidence="1">
    <location>
        <begin position="19"/>
        <end position="229"/>
    </location>
</feature>
<accession>A0ABV6YQ46</accession>
<organism evidence="2 3">
    <name type="scientific">Eiseniibacteriota bacterium</name>
    <dbReference type="NCBI Taxonomy" id="2212470"/>
    <lineage>
        <taxon>Bacteria</taxon>
        <taxon>Candidatus Eiseniibacteriota</taxon>
    </lineage>
</organism>
<gene>
    <name evidence="2" type="ORF">ACFL2Z_03870</name>
</gene>
<protein>
    <submittedName>
        <fullName evidence="2">Uncharacterized protein</fullName>
    </submittedName>
</protein>
<name>A0ABV6YQ46_UNCEI</name>
<dbReference type="Proteomes" id="UP001594288">
    <property type="component" value="Unassembled WGS sequence"/>
</dbReference>